<protein>
    <submittedName>
        <fullName evidence="1">Uncharacterized protein</fullName>
    </submittedName>
</protein>
<dbReference type="AlphaFoldDB" id="A0A3P6RJC9"/>
<accession>A0A3P6RJC9</accession>
<dbReference type="Proteomes" id="UP000271889">
    <property type="component" value="Unassembled WGS sequence"/>
</dbReference>
<reference evidence="1 2" key="1">
    <citation type="submission" date="2018-11" db="EMBL/GenBank/DDBJ databases">
        <authorList>
            <consortium name="Pathogen Informatics"/>
        </authorList>
    </citation>
    <scope>NUCLEOTIDE SEQUENCE [LARGE SCALE GENOMIC DNA]</scope>
</reference>
<organism evidence="1 2">
    <name type="scientific">Cylicostephanus goldi</name>
    <name type="common">Nematode worm</name>
    <dbReference type="NCBI Taxonomy" id="71465"/>
    <lineage>
        <taxon>Eukaryota</taxon>
        <taxon>Metazoa</taxon>
        <taxon>Ecdysozoa</taxon>
        <taxon>Nematoda</taxon>
        <taxon>Chromadorea</taxon>
        <taxon>Rhabditida</taxon>
        <taxon>Rhabditina</taxon>
        <taxon>Rhabditomorpha</taxon>
        <taxon>Strongyloidea</taxon>
        <taxon>Strongylidae</taxon>
        <taxon>Cylicostephanus</taxon>
    </lineage>
</organism>
<keyword evidence="2" id="KW-1185">Reference proteome</keyword>
<dbReference type="EMBL" id="UYRV01017586">
    <property type="protein sequence ID" value="VDK63402.1"/>
    <property type="molecule type" value="Genomic_DNA"/>
</dbReference>
<gene>
    <name evidence="1" type="ORF">CGOC_LOCUS5690</name>
</gene>
<evidence type="ECO:0000313" key="2">
    <source>
        <dbReference type="Proteomes" id="UP000271889"/>
    </source>
</evidence>
<evidence type="ECO:0000313" key="1">
    <source>
        <dbReference type="EMBL" id="VDK63402.1"/>
    </source>
</evidence>
<sequence>MRQRLIGLYYGDWLIHSLLFQCWNFVNALTRIKPNLCCGVDRADYQPILEFQKAHRYQRVCLIRIIIIDVLEYHCQKGMFLEFFLFFGSVTASSARLLYKTQM</sequence>
<proteinExistence type="predicted"/>
<name>A0A3P6RJC9_CYLGO</name>